<comment type="subcellular location">
    <subcellularLocation>
        <location evidence="1">Membrane</location>
        <topology evidence="1">Multi-pass membrane protein</topology>
    </subcellularLocation>
</comment>
<evidence type="ECO:0000256" key="3">
    <source>
        <dbReference type="ARBA" id="ARBA00022692"/>
    </source>
</evidence>
<keyword evidence="4 6" id="KW-1133">Transmembrane helix</keyword>
<evidence type="ECO:0000256" key="6">
    <source>
        <dbReference type="SAM" id="Phobius"/>
    </source>
</evidence>
<dbReference type="OrthoDB" id="106838at2"/>
<comment type="similarity">
    <text evidence="2">Belongs to the autoinducer-2 exporter (AI-2E) (TC 2.A.86) family.</text>
</comment>
<dbReference type="Pfam" id="PF01594">
    <property type="entry name" value="AI-2E_transport"/>
    <property type="match status" value="1"/>
</dbReference>
<sequence length="360" mass="40190">MNENHKELINIGLTLGIICLSLYIIHRFIPSIVWAGIIVIATYPLYQRWRTFFGKHDNLSALLFTTVLSLLFLLPLSWLIGLLVKELQVFINYLQMINRDGGEAPNFIRQFPIINNELVNYWNNNVGQPGNVRSLLSNMHLSLTPASYYIKQIGINLAHRGFQVGFTMLTLFFFYRDGEKLHTQINEIGKFCLGNRWYRYADRLPSALRSVVNGTVVVGLGVGVLMGFCYMLVGLPAPTLIGFITAFAAMIPFVVPLVFIIVALVLLSSGGLIAAIVVVIWGTIVMFVADHFIKPVLIGGAIKLPFLAVLFGILGGVETLGLLGLFLGPIIMVLLVTLWQEPTLSKPKYELRVKRSIEQQ</sequence>
<feature type="transmembrane region" description="Helical" evidence="6">
    <location>
        <begin position="31"/>
        <end position="49"/>
    </location>
</feature>
<reference evidence="7 8" key="1">
    <citation type="submission" date="2018-06" db="EMBL/GenBank/DDBJ databases">
        <authorList>
            <consortium name="Pathogen Informatics"/>
            <person name="Doyle S."/>
        </authorList>
    </citation>
    <scope>NUCLEOTIDE SEQUENCE [LARGE SCALE GENOMIC DNA]</scope>
    <source>
        <strain evidence="7 8">NCTC13316</strain>
    </source>
</reference>
<feature type="transmembrane region" description="Helical" evidence="6">
    <location>
        <begin position="240"/>
        <end position="266"/>
    </location>
</feature>
<gene>
    <name evidence="7" type="primary">ydiK</name>
    <name evidence="7" type="ORF">NCTC13316_02280</name>
</gene>
<proteinExistence type="inferred from homology"/>
<dbReference type="Proteomes" id="UP000254794">
    <property type="component" value="Unassembled WGS sequence"/>
</dbReference>
<feature type="transmembrane region" description="Helical" evidence="6">
    <location>
        <begin position="296"/>
        <end position="314"/>
    </location>
</feature>
<evidence type="ECO:0000256" key="5">
    <source>
        <dbReference type="ARBA" id="ARBA00023136"/>
    </source>
</evidence>
<dbReference type="PANTHER" id="PTHR21716">
    <property type="entry name" value="TRANSMEMBRANE PROTEIN"/>
    <property type="match status" value="1"/>
</dbReference>
<keyword evidence="3 6" id="KW-0812">Transmembrane</keyword>
<feature type="transmembrane region" description="Helical" evidence="6">
    <location>
        <begin position="7"/>
        <end position="25"/>
    </location>
</feature>
<dbReference type="PANTHER" id="PTHR21716:SF61">
    <property type="entry name" value="BLR8064 PROTEIN"/>
    <property type="match status" value="1"/>
</dbReference>
<feature type="transmembrane region" description="Helical" evidence="6">
    <location>
        <begin position="272"/>
        <end position="289"/>
    </location>
</feature>
<evidence type="ECO:0000256" key="1">
    <source>
        <dbReference type="ARBA" id="ARBA00004141"/>
    </source>
</evidence>
<feature type="transmembrane region" description="Helical" evidence="6">
    <location>
        <begin position="211"/>
        <end position="233"/>
    </location>
</feature>
<accession>A0A378JLG8</accession>
<dbReference type="GO" id="GO:0016020">
    <property type="term" value="C:membrane"/>
    <property type="evidence" value="ECO:0007669"/>
    <property type="project" value="UniProtKB-SubCell"/>
</dbReference>
<feature type="transmembrane region" description="Helical" evidence="6">
    <location>
        <begin position="320"/>
        <end position="339"/>
    </location>
</feature>
<organism evidence="7 8">
    <name type="scientific">Legionella busanensis</name>
    <dbReference type="NCBI Taxonomy" id="190655"/>
    <lineage>
        <taxon>Bacteria</taxon>
        <taxon>Pseudomonadati</taxon>
        <taxon>Pseudomonadota</taxon>
        <taxon>Gammaproteobacteria</taxon>
        <taxon>Legionellales</taxon>
        <taxon>Legionellaceae</taxon>
        <taxon>Legionella</taxon>
    </lineage>
</organism>
<keyword evidence="5 6" id="KW-0472">Membrane</keyword>
<evidence type="ECO:0000313" key="7">
    <source>
        <dbReference type="EMBL" id="STX52176.1"/>
    </source>
</evidence>
<keyword evidence="8" id="KW-1185">Reference proteome</keyword>
<name>A0A378JLG8_9GAMM</name>
<feature type="transmembrane region" description="Helical" evidence="6">
    <location>
        <begin position="61"/>
        <end position="84"/>
    </location>
</feature>
<evidence type="ECO:0000313" key="8">
    <source>
        <dbReference type="Proteomes" id="UP000254794"/>
    </source>
</evidence>
<dbReference type="InterPro" id="IPR002549">
    <property type="entry name" value="AI-2E-like"/>
</dbReference>
<dbReference type="AlphaFoldDB" id="A0A378JLG8"/>
<dbReference type="EMBL" id="UGOD01000001">
    <property type="protein sequence ID" value="STX52176.1"/>
    <property type="molecule type" value="Genomic_DNA"/>
</dbReference>
<dbReference type="RefSeq" id="WP_115331752.1">
    <property type="nucleotide sequence ID" value="NZ_CAAAHP010000012.1"/>
</dbReference>
<evidence type="ECO:0000256" key="2">
    <source>
        <dbReference type="ARBA" id="ARBA00009773"/>
    </source>
</evidence>
<protein>
    <submittedName>
        <fullName evidence="7">Transmembrane permease</fullName>
    </submittedName>
</protein>
<evidence type="ECO:0000256" key="4">
    <source>
        <dbReference type="ARBA" id="ARBA00022989"/>
    </source>
</evidence>